<dbReference type="EMBL" id="LBVV01000027">
    <property type="protein sequence ID" value="KKQ93105.1"/>
    <property type="molecule type" value="Genomic_DNA"/>
</dbReference>
<evidence type="ECO:0000313" key="2">
    <source>
        <dbReference type="Proteomes" id="UP000034207"/>
    </source>
</evidence>
<organism evidence="1 2">
    <name type="scientific">candidate division CPR2 bacterium GW2011_GWC2_39_10</name>
    <dbReference type="NCBI Taxonomy" id="1618345"/>
    <lineage>
        <taxon>Bacteria</taxon>
        <taxon>Bacteria division CPR2</taxon>
    </lineage>
</organism>
<sequence length="116" mass="13357">MKYLTEVEAVFPQLSEDARHHVLKIDRDIAIDIERVEKSGQNLLTKFANKLILCRLFLGSEDYEKYDEEYEEIYDVVLGSKDERACTYEGMVAKTIIRKVQESGLVPEIFHTASAV</sequence>
<dbReference type="Proteomes" id="UP000034207">
    <property type="component" value="Unassembled WGS sequence"/>
</dbReference>
<reference evidence="1 2" key="1">
    <citation type="journal article" date="2015" name="Nature">
        <title>rRNA introns, odd ribosomes, and small enigmatic genomes across a large radiation of phyla.</title>
        <authorList>
            <person name="Brown C.T."/>
            <person name="Hug L.A."/>
            <person name="Thomas B.C."/>
            <person name="Sharon I."/>
            <person name="Castelle C.J."/>
            <person name="Singh A."/>
            <person name="Wilkins M.J."/>
            <person name="Williams K.H."/>
            <person name="Banfield J.F."/>
        </authorList>
    </citation>
    <scope>NUCLEOTIDE SEQUENCE [LARGE SCALE GENOMIC DNA]</scope>
</reference>
<proteinExistence type="predicted"/>
<name>A0A0G0LYP5_UNCC2</name>
<gene>
    <name evidence="1" type="ORF">UT18_C0027G0003</name>
</gene>
<dbReference type="AlphaFoldDB" id="A0A0G0LYP5"/>
<evidence type="ECO:0000313" key="1">
    <source>
        <dbReference type="EMBL" id="KKQ93105.1"/>
    </source>
</evidence>
<comment type="caution">
    <text evidence="1">The sequence shown here is derived from an EMBL/GenBank/DDBJ whole genome shotgun (WGS) entry which is preliminary data.</text>
</comment>
<protein>
    <submittedName>
        <fullName evidence="1">Uncharacterized protein</fullName>
    </submittedName>
</protein>
<accession>A0A0G0LYP5</accession>